<dbReference type="Proteomes" id="UP000199310">
    <property type="component" value="Unassembled WGS sequence"/>
</dbReference>
<evidence type="ECO:0000313" key="3">
    <source>
        <dbReference type="EMBL" id="SEW31675.1"/>
    </source>
</evidence>
<dbReference type="GO" id="GO:0016787">
    <property type="term" value="F:hydrolase activity"/>
    <property type="evidence" value="ECO:0007669"/>
    <property type="project" value="UniProtKB-KW"/>
</dbReference>
<proteinExistence type="predicted"/>
<dbReference type="Pfam" id="PF16153">
    <property type="entry name" value="DUF4861"/>
    <property type="match status" value="1"/>
</dbReference>
<dbReference type="InterPro" id="IPR008928">
    <property type="entry name" value="6-hairpin_glycosidase_sf"/>
</dbReference>
<evidence type="ECO:0000313" key="4">
    <source>
        <dbReference type="Proteomes" id="UP000199310"/>
    </source>
</evidence>
<dbReference type="RefSeq" id="WP_089893330.1">
    <property type="nucleotide sequence ID" value="NZ_FOJG01000001.1"/>
</dbReference>
<evidence type="ECO:0000256" key="1">
    <source>
        <dbReference type="ARBA" id="ARBA00022801"/>
    </source>
</evidence>
<dbReference type="AlphaFoldDB" id="A0A1I0QXC9"/>
<dbReference type="GO" id="GO:0005975">
    <property type="term" value="P:carbohydrate metabolic process"/>
    <property type="evidence" value="ECO:0007669"/>
    <property type="project" value="InterPro"/>
</dbReference>
<accession>A0A1I0QXC9</accession>
<dbReference type="InterPro" id="IPR010905">
    <property type="entry name" value="Glyco_hydro_88"/>
</dbReference>
<dbReference type="InterPro" id="IPR032342">
    <property type="entry name" value="DUF4861"/>
</dbReference>
<dbReference type="SUPFAM" id="SSF48208">
    <property type="entry name" value="Six-hairpin glycosidases"/>
    <property type="match status" value="1"/>
</dbReference>
<protein>
    <submittedName>
        <fullName evidence="3">Rhamnogalacturonyl hydrolase YesR</fullName>
    </submittedName>
</protein>
<keyword evidence="1 3" id="KW-0378">Hydrolase</keyword>
<sequence>MMMKKIIAGSLLSLTFLHAGLPVQATGPVTRQHAAVFTDAYTAAAVRAQMEKVGSWQWRHITANGWNHAPTDWTNGAMYAGMMSLAQVTSNPFFVDRLVQVGKDNSWNTGPDRFFADEYCVGQLYSQLYSVYKQPVMIDKFRQLADSIVAAPHTESLEWKNGIHHREWAWCDALFMGPPALAYLSTATGDARYLETADKLWWKTTDFLYNKQDSLYYRDGSYIGKKEKNGTNVYWSRGNGWVMGGLVRMLDNMPTGYAGKARFQDLYKQMAYKIAALQTADGTWHASLLDPDSYPAKETSGTGFYVYALMWGVNNGLLPEKTFLPVIQKGWQALTGCVQPNGKLGFVQEIGAAPGKATANDTEVYGVGAFLLAGSELIKYDLRKNTPAPVVISNNTGINRIDEIVEIPYGTFAARLSKQTQKQFKIVDVLSGEEIAYQLLYEGGKTAKKILLQVTVPAAATLRANVVEGAPAPVKAKAYGRYVPERKDDYAWENDRMAYRMYGKALEQVPKEMAFGIDVWAKRTTDMVIDTWYKLDNYHHDNGQGLDYYSVGLTLGAGDTAPSGKDTIYFPKNYRQSKTLDNGPLRTTFSLTYDSWQAGNTAVTVTKTISLDAGSQLNKMQLQYSFKGKEIPVVTGIVRRKEPGTVLLDEKTGVMGYWEPAHGEDGTIGTGCVFAREVPGMKTDAVHLLSPGTAGNQQPYEYYFGAAWNKGGRITSAEEWFSYLETFAQKIRQPLQVTIQ</sequence>
<dbReference type="Pfam" id="PF07470">
    <property type="entry name" value="Glyco_hydro_88"/>
    <property type="match status" value="1"/>
</dbReference>
<dbReference type="InterPro" id="IPR012341">
    <property type="entry name" value="6hp_glycosidase-like_sf"/>
</dbReference>
<keyword evidence="2" id="KW-0732">Signal</keyword>
<keyword evidence="4" id="KW-1185">Reference proteome</keyword>
<organism evidence="3 4">
    <name type="scientific">Chitinophaga arvensicola</name>
    <dbReference type="NCBI Taxonomy" id="29529"/>
    <lineage>
        <taxon>Bacteria</taxon>
        <taxon>Pseudomonadati</taxon>
        <taxon>Bacteroidota</taxon>
        <taxon>Chitinophagia</taxon>
        <taxon>Chitinophagales</taxon>
        <taxon>Chitinophagaceae</taxon>
        <taxon>Chitinophaga</taxon>
    </lineage>
</organism>
<feature type="chain" id="PRO_5011503642" evidence="2">
    <location>
        <begin position="26"/>
        <end position="740"/>
    </location>
</feature>
<dbReference type="OrthoDB" id="258246at2"/>
<evidence type="ECO:0000256" key="2">
    <source>
        <dbReference type="SAM" id="SignalP"/>
    </source>
</evidence>
<dbReference type="PANTHER" id="PTHR33886:SF8">
    <property type="entry name" value="UNSATURATED RHAMNOGALACTURONAN HYDROLASE (EUROFUNG)"/>
    <property type="match status" value="1"/>
</dbReference>
<gene>
    <name evidence="3" type="ORF">SAMN04488122_1795</name>
</gene>
<feature type="signal peptide" evidence="2">
    <location>
        <begin position="1"/>
        <end position="25"/>
    </location>
</feature>
<dbReference type="InterPro" id="IPR052043">
    <property type="entry name" value="PolySaccharide_Degr_Enz"/>
</dbReference>
<reference evidence="4" key="1">
    <citation type="submission" date="2016-10" db="EMBL/GenBank/DDBJ databases">
        <authorList>
            <person name="Varghese N."/>
            <person name="Submissions S."/>
        </authorList>
    </citation>
    <scope>NUCLEOTIDE SEQUENCE [LARGE SCALE GENOMIC DNA]</scope>
    <source>
        <strain evidence="4">DSM 3695</strain>
    </source>
</reference>
<dbReference type="EMBL" id="FOJG01000001">
    <property type="protein sequence ID" value="SEW31675.1"/>
    <property type="molecule type" value="Genomic_DNA"/>
</dbReference>
<dbReference type="Gene3D" id="1.50.10.10">
    <property type="match status" value="1"/>
</dbReference>
<dbReference type="STRING" id="29529.SAMN04488122_1795"/>
<dbReference type="PANTHER" id="PTHR33886">
    <property type="entry name" value="UNSATURATED RHAMNOGALACTURONAN HYDROLASE (EUROFUNG)"/>
    <property type="match status" value="1"/>
</dbReference>
<name>A0A1I0QXC9_9BACT</name>